<evidence type="ECO:0000256" key="2">
    <source>
        <dbReference type="SAM" id="SignalP"/>
    </source>
</evidence>
<dbReference type="Gene3D" id="3.40.190.170">
    <property type="entry name" value="Bacterial extracellular solute-binding protein, family 7"/>
    <property type="match status" value="1"/>
</dbReference>
<dbReference type="EMBL" id="VBOT01000045">
    <property type="protein sequence ID" value="TMQ52098.1"/>
    <property type="molecule type" value="Genomic_DNA"/>
</dbReference>
<dbReference type="Pfam" id="PF03480">
    <property type="entry name" value="DctP"/>
    <property type="match status" value="1"/>
</dbReference>
<dbReference type="Proteomes" id="UP000320184">
    <property type="component" value="Unassembled WGS sequence"/>
</dbReference>
<evidence type="ECO:0000256" key="1">
    <source>
        <dbReference type="ARBA" id="ARBA00022729"/>
    </source>
</evidence>
<dbReference type="SUPFAM" id="SSF53850">
    <property type="entry name" value="Periplasmic binding protein-like II"/>
    <property type="match status" value="1"/>
</dbReference>
<dbReference type="AlphaFoldDB" id="A0A538SL48"/>
<organism evidence="3 4">
    <name type="scientific">Eiseniibacteriota bacterium</name>
    <dbReference type="NCBI Taxonomy" id="2212470"/>
    <lineage>
        <taxon>Bacteria</taxon>
        <taxon>Candidatus Eiseniibacteriota</taxon>
    </lineage>
</organism>
<dbReference type="InterPro" id="IPR038404">
    <property type="entry name" value="TRAP_DctP_sf"/>
</dbReference>
<evidence type="ECO:0000313" key="3">
    <source>
        <dbReference type="EMBL" id="TMQ52098.1"/>
    </source>
</evidence>
<name>A0A538SL48_UNCEI</name>
<evidence type="ECO:0008006" key="5">
    <source>
        <dbReference type="Google" id="ProtNLM"/>
    </source>
</evidence>
<dbReference type="NCBIfam" id="NF037995">
    <property type="entry name" value="TRAP_S1"/>
    <property type="match status" value="1"/>
</dbReference>
<reference evidence="3 4" key="1">
    <citation type="journal article" date="2019" name="Nat. Microbiol.">
        <title>Mediterranean grassland soil C-N compound turnover is dependent on rainfall and depth, and is mediated by genomically divergent microorganisms.</title>
        <authorList>
            <person name="Diamond S."/>
            <person name="Andeer P.F."/>
            <person name="Li Z."/>
            <person name="Crits-Christoph A."/>
            <person name="Burstein D."/>
            <person name="Anantharaman K."/>
            <person name="Lane K.R."/>
            <person name="Thomas B.C."/>
            <person name="Pan C."/>
            <person name="Northen T.R."/>
            <person name="Banfield J.F."/>
        </authorList>
    </citation>
    <scope>NUCLEOTIDE SEQUENCE [LARGE SCALE GENOMIC DNA]</scope>
    <source>
        <strain evidence="3">WS_3</strain>
    </source>
</reference>
<dbReference type="PANTHER" id="PTHR33376:SF4">
    <property type="entry name" value="SIALIC ACID-BINDING PERIPLASMIC PROTEIN SIAP"/>
    <property type="match status" value="1"/>
</dbReference>
<sequence length="350" mass="38577">MKRCRLELVWFLGAGLVASCPALAAPPAPRAPASHGTLVKLATLVPDGTVWYKTLVDLGDEWSSETQGRVTLRIYPGGVAGEEQDMVRKMRIGQIQASALTVLGLASVDESFDVFATPMMFGSYDELLYVLDKMTPVLKQRLEAKGFVLLNWGHAGWLQVFTKQPVQSVSDLKKLKIFVGAGDDRMVQMWKDNGFQPVALAVTDLLTSLQTGMIDALPSTPLIALQLQWFRMTPYMVDTGLAPLVGGLVITRQAWNKIPEADRAKLLEACKRAEAKLQAEIPLQDKNAVAEMEKRGLKVTHIQGQAAVEWRAMAERFAGRMRGTMVPAEIVDQALRERDAYRRRGSASSP</sequence>
<keyword evidence="1 2" id="KW-0732">Signal</keyword>
<protein>
    <recommendedName>
        <fullName evidence="5">C4-dicarboxylate ABC transporter substrate-binding protein</fullName>
    </recommendedName>
</protein>
<gene>
    <name evidence="3" type="ORF">E6K73_03835</name>
</gene>
<dbReference type="GO" id="GO:0055085">
    <property type="term" value="P:transmembrane transport"/>
    <property type="evidence" value="ECO:0007669"/>
    <property type="project" value="InterPro"/>
</dbReference>
<feature type="signal peptide" evidence="2">
    <location>
        <begin position="1"/>
        <end position="24"/>
    </location>
</feature>
<accession>A0A538SL48</accession>
<feature type="chain" id="PRO_5021737423" description="C4-dicarboxylate ABC transporter substrate-binding protein" evidence="2">
    <location>
        <begin position="25"/>
        <end position="350"/>
    </location>
</feature>
<evidence type="ECO:0000313" key="4">
    <source>
        <dbReference type="Proteomes" id="UP000320184"/>
    </source>
</evidence>
<dbReference type="InterPro" id="IPR018389">
    <property type="entry name" value="DctP_fam"/>
</dbReference>
<dbReference type="PROSITE" id="PS51257">
    <property type="entry name" value="PROKAR_LIPOPROTEIN"/>
    <property type="match status" value="1"/>
</dbReference>
<proteinExistence type="predicted"/>
<comment type="caution">
    <text evidence="3">The sequence shown here is derived from an EMBL/GenBank/DDBJ whole genome shotgun (WGS) entry which is preliminary data.</text>
</comment>
<dbReference type="CDD" id="cd13670">
    <property type="entry name" value="PBP2_TRAP_Tp0957_like"/>
    <property type="match status" value="1"/>
</dbReference>
<dbReference type="PANTHER" id="PTHR33376">
    <property type="match status" value="1"/>
</dbReference>